<organism evidence="1 2">
    <name type="scientific">Solemya pervernicosa gill symbiont</name>
    <dbReference type="NCBI Taxonomy" id="642797"/>
    <lineage>
        <taxon>Bacteria</taxon>
        <taxon>Pseudomonadati</taxon>
        <taxon>Pseudomonadota</taxon>
        <taxon>Gammaproteobacteria</taxon>
        <taxon>sulfur-oxidizing symbionts</taxon>
    </lineage>
</organism>
<evidence type="ECO:0000313" key="1">
    <source>
        <dbReference type="EMBL" id="OOZ41676.1"/>
    </source>
</evidence>
<dbReference type="Proteomes" id="UP000191110">
    <property type="component" value="Unassembled WGS sequence"/>
</dbReference>
<reference evidence="1 2" key="1">
    <citation type="submission" date="2016-11" db="EMBL/GenBank/DDBJ databases">
        <title>Mixed transmission modes and dynamic genome evolution in an obligate animal-bacterial symbiosis.</title>
        <authorList>
            <person name="Russell S.L."/>
            <person name="Corbett-Detig R.B."/>
            <person name="Cavanaugh C.M."/>
        </authorList>
    </citation>
    <scope>NUCLEOTIDE SEQUENCE [LARGE SCALE GENOMIC DNA]</scope>
    <source>
        <strain evidence="1">Sveles-Q1</strain>
    </source>
</reference>
<keyword evidence="2" id="KW-1185">Reference proteome</keyword>
<sequence length="216" mass="21663">MAAAGLGGDDAPTLDFRAAYTDTGNSSGYTFSAADIGTASATRRVVVTVAADDKSMGDISGVTIGGSAATQVVKTSTPTGTNKPTVSIWELDVASGATADIVATFTDSKNRCAISVYALDNLATGSVSNTTDQESDPISVTLNVEAGDIVIAAAAAGVDQSYSWTGATEDYDTALEGTSCFSGASEVMASTDASYSVSASLGGAGNHERLAVAVWR</sequence>
<comment type="caution">
    <text evidence="1">The sequence shown here is derived from an EMBL/GenBank/DDBJ whole genome shotgun (WGS) entry which is preliminary data.</text>
</comment>
<evidence type="ECO:0000313" key="2">
    <source>
        <dbReference type="Proteomes" id="UP000191110"/>
    </source>
</evidence>
<dbReference type="AlphaFoldDB" id="A0A1T2L9R9"/>
<protein>
    <submittedName>
        <fullName evidence="1">Uncharacterized protein</fullName>
    </submittedName>
</protein>
<accession>A0A1T2L9R9</accession>
<dbReference type="EMBL" id="MPRL01000007">
    <property type="protein sequence ID" value="OOZ41676.1"/>
    <property type="molecule type" value="Genomic_DNA"/>
</dbReference>
<gene>
    <name evidence="1" type="ORF">BOW53_03080</name>
</gene>
<proteinExistence type="predicted"/>
<name>A0A1T2L9R9_9GAMM</name>